<evidence type="ECO:0000256" key="2">
    <source>
        <dbReference type="ARBA" id="ARBA00022475"/>
    </source>
</evidence>
<name>A0A2U3I2T5_9BURK</name>
<evidence type="ECO:0000313" key="8">
    <source>
        <dbReference type="Proteomes" id="UP000238169"/>
    </source>
</evidence>
<keyword evidence="4" id="KW-0547">Nucleotide-binding</keyword>
<dbReference type="PANTHER" id="PTHR45772:SF3">
    <property type="entry name" value="ABC TRANSPORTER ATP-BINDING PROTEIN"/>
    <property type="match status" value="1"/>
</dbReference>
<keyword evidence="5 7" id="KW-0067">ATP-binding</keyword>
<dbReference type="Pfam" id="PF00005">
    <property type="entry name" value="ABC_tran"/>
    <property type="match status" value="1"/>
</dbReference>
<accession>A0A2U3I2T5</accession>
<dbReference type="GO" id="GO:0005524">
    <property type="term" value="F:ATP binding"/>
    <property type="evidence" value="ECO:0007669"/>
    <property type="project" value="UniProtKB-KW"/>
</dbReference>
<dbReference type="InterPro" id="IPR027417">
    <property type="entry name" value="P-loop_NTPase"/>
</dbReference>
<dbReference type="SMART" id="SM00382">
    <property type="entry name" value="AAA"/>
    <property type="match status" value="1"/>
</dbReference>
<sequence length="257" mass="27830">MKCRPNQPSDYALETRGLCKEFLGFRAICDVNLRIRRGDIHALIGPNGAGKTTMFNLLTKFVTRSSGDILLNGADITHTPPASIAERGMVRSFQISAIFPEMTALDNVKIALQKRHGLSRRLFGGAKATRHLDDEAMALLAEVGLAACKDLIAKDLPHGQRRSIEFAATLAMDPHVLLLDEPTQGMGIEDVDLIARLIKKISAKRTIVIVEHNLKVIANISDRVTVLARGAILAEGSYDEVSKNAAVTSAYIGAAHA</sequence>
<dbReference type="GO" id="GO:0005886">
    <property type="term" value="C:plasma membrane"/>
    <property type="evidence" value="ECO:0007669"/>
    <property type="project" value="TreeGrafter"/>
</dbReference>
<evidence type="ECO:0000259" key="6">
    <source>
        <dbReference type="PROSITE" id="PS50893"/>
    </source>
</evidence>
<dbReference type="Gene3D" id="3.40.50.300">
    <property type="entry name" value="P-loop containing nucleotide triphosphate hydrolases"/>
    <property type="match status" value="1"/>
</dbReference>
<gene>
    <name evidence="7" type="ORF">NOV72_01692</name>
</gene>
<keyword evidence="1" id="KW-0813">Transport</keyword>
<dbReference type="EMBL" id="OGTP01000004">
    <property type="protein sequence ID" value="SPB14450.1"/>
    <property type="molecule type" value="Genomic_DNA"/>
</dbReference>
<organism evidence="7 8">
    <name type="scientific">Caballeronia novacaledonica</name>
    <dbReference type="NCBI Taxonomy" id="1544861"/>
    <lineage>
        <taxon>Bacteria</taxon>
        <taxon>Pseudomonadati</taxon>
        <taxon>Pseudomonadota</taxon>
        <taxon>Betaproteobacteria</taxon>
        <taxon>Burkholderiales</taxon>
        <taxon>Burkholderiaceae</taxon>
        <taxon>Caballeronia</taxon>
    </lineage>
</organism>
<protein>
    <submittedName>
        <fullName evidence="7">Amino acid ABC transporter ATP-binding protein</fullName>
    </submittedName>
</protein>
<dbReference type="RefSeq" id="WP_106854159.1">
    <property type="nucleotide sequence ID" value="NZ_OGTP01000004.1"/>
</dbReference>
<dbReference type="AlphaFoldDB" id="A0A2U3I2T5"/>
<evidence type="ECO:0000256" key="3">
    <source>
        <dbReference type="ARBA" id="ARBA00022519"/>
    </source>
</evidence>
<dbReference type="SUPFAM" id="SSF52540">
    <property type="entry name" value="P-loop containing nucleoside triphosphate hydrolases"/>
    <property type="match status" value="1"/>
</dbReference>
<dbReference type="PROSITE" id="PS50893">
    <property type="entry name" value="ABC_TRANSPORTER_2"/>
    <property type="match status" value="1"/>
</dbReference>
<dbReference type="OrthoDB" id="9781337at2"/>
<dbReference type="InterPro" id="IPR003593">
    <property type="entry name" value="AAA+_ATPase"/>
</dbReference>
<keyword evidence="3" id="KW-0997">Cell inner membrane</keyword>
<evidence type="ECO:0000313" key="7">
    <source>
        <dbReference type="EMBL" id="SPB14450.1"/>
    </source>
</evidence>
<reference evidence="8" key="1">
    <citation type="submission" date="2018-01" db="EMBL/GenBank/DDBJ databases">
        <authorList>
            <person name="Peeters C."/>
        </authorList>
    </citation>
    <scope>NUCLEOTIDE SEQUENCE [LARGE SCALE GENOMIC DNA]</scope>
</reference>
<keyword evidence="2" id="KW-1003">Cell membrane</keyword>
<feature type="domain" description="ABC transporter" evidence="6">
    <location>
        <begin position="13"/>
        <end position="254"/>
    </location>
</feature>
<dbReference type="GO" id="GO:0016887">
    <property type="term" value="F:ATP hydrolysis activity"/>
    <property type="evidence" value="ECO:0007669"/>
    <property type="project" value="InterPro"/>
</dbReference>
<dbReference type="InterPro" id="IPR003439">
    <property type="entry name" value="ABC_transporter-like_ATP-bd"/>
</dbReference>
<dbReference type="CDD" id="cd03219">
    <property type="entry name" value="ABC_Mj1267_LivG_branched"/>
    <property type="match status" value="1"/>
</dbReference>
<evidence type="ECO:0000256" key="4">
    <source>
        <dbReference type="ARBA" id="ARBA00022741"/>
    </source>
</evidence>
<evidence type="ECO:0000256" key="1">
    <source>
        <dbReference type="ARBA" id="ARBA00022448"/>
    </source>
</evidence>
<dbReference type="Proteomes" id="UP000238169">
    <property type="component" value="Unassembled WGS sequence"/>
</dbReference>
<evidence type="ECO:0000256" key="5">
    <source>
        <dbReference type="ARBA" id="ARBA00022840"/>
    </source>
</evidence>
<keyword evidence="8" id="KW-1185">Reference proteome</keyword>
<keyword evidence="3" id="KW-0472">Membrane</keyword>
<proteinExistence type="predicted"/>
<dbReference type="PANTHER" id="PTHR45772">
    <property type="entry name" value="CONSERVED COMPONENT OF ABC TRANSPORTER FOR NATURAL AMINO ACIDS-RELATED"/>
    <property type="match status" value="1"/>
</dbReference>
<dbReference type="InterPro" id="IPR051120">
    <property type="entry name" value="ABC_AA/LPS_Transport"/>
</dbReference>